<dbReference type="PANTHER" id="PTHR13800:SF12">
    <property type="entry name" value="TRANSIENT RECEPTOR POTENTIAL CATION CHANNEL SUBFAMILY M MEMBER-LIKE 2"/>
    <property type="match status" value="1"/>
</dbReference>
<keyword evidence="2" id="KW-0812">Transmembrane</keyword>
<dbReference type="OrthoDB" id="310870at2759"/>
<keyword evidence="7" id="KW-1185">Reference proteome</keyword>
<dbReference type="PANTHER" id="PTHR13800">
    <property type="entry name" value="TRANSIENT RECEPTOR POTENTIAL CATION CHANNEL, SUBFAMILY M, MEMBER 6"/>
    <property type="match status" value="1"/>
</dbReference>
<evidence type="ECO:0000256" key="1">
    <source>
        <dbReference type="ARBA" id="ARBA00004141"/>
    </source>
</evidence>
<evidence type="ECO:0000313" key="6">
    <source>
        <dbReference type="EMBL" id="KAF6041118.1"/>
    </source>
</evidence>
<dbReference type="GO" id="GO:0099604">
    <property type="term" value="F:ligand-gated calcium channel activity"/>
    <property type="evidence" value="ECO:0007669"/>
    <property type="project" value="TreeGrafter"/>
</dbReference>
<feature type="domain" description="TRPM-like" evidence="5">
    <location>
        <begin position="118"/>
        <end position="222"/>
    </location>
</feature>
<keyword evidence="4" id="KW-0472">Membrane</keyword>
<keyword evidence="3" id="KW-1133">Transmembrane helix</keyword>
<dbReference type="Proteomes" id="UP000593567">
    <property type="component" value="Unassembled WGS sequence"/>
</dbReference>
<evidence type="ECO:0000256" key="3">
    <source>
        <dbReference type="ARBA" id="ARBA00022989"/>
    </source>
</evidence>
<accession>A0A7J7KSR6</accession>
<comment type="subcellular location">
    <subcellularLocation>
        <location evidence="1">Membrane</location>
        <topology evidence="1">Multi-pass membrane protein</topology>
    </subcellularLocation>
</comment>
<evidence type="ECO:0000256" key="2">
    <source>
        <dbReference type="ARBA" id="ARBA00022692"/>
    </source>
</evidence>
<comment type="caution">
    <text evidence="6">The sequence shown here is derived from an EMBL/GenBank/DDBJ whole genome shotgun (WGS) entry which is preliminary data.</text>
</comment>
<dbReference type="InterPro" id="IPR050927">
    <property type="entry name" value="TRPM"/>
</dbReference>
<evidence type="ECO:0000259" key="5">
    <source>
        <dbReference type="Pfam" id="PF25508"/>
    </source>
</evidence>
<dbReference type="EMBL" id="VXIV02000077">
    <property type="protein sequence ID" value="KAF6041118.1"/>
    <property type="molecule type" value="Genomic_DNA"/>
</dbReference>
<evidence type="ECO:0000313" key="7">
    <source>
        <dbReference type="Proteomes" id="UP000593567"/>
    </source>
</evidence>
<gene>
    <name evidence="6" type="ORF">EB796_000572</name>
</gene>
<sequence>MLAYAYKNTEEEEIATVDSKGKSMIEKIPRIPDDIKKKLKAKVEAEWPNKDADELTQTIIHCVMRRHLIVIFSLDDKNTMKDIDIAILHAIMKANKNDAMNQLKLALAWNRIDVVREEIFTEDKSWDSKELEDILLTALMQNKIDFVELLMDYIHLGNFVTKKRLLELYNEVPSNHLLYRILLAQKDKDKATVSLATVGEAIQNLVGDFFNPLYLRDARYNALDSDIILARRPKTTRGGRRLKRGMTFIRREESSDSETEEVPTDTAVISTNDVGSAINSKFVSTSKNKTQVAPHTSSRKPKRVYDFDWPARELFIWAVLMRRSELALLFLREEKVRVTQF</sequence>
<organism evidence="6 7">
    <name type="scientific">Bugula neritina</name>
    <name type="common">Brown bryozoan</name>
    <name type="synonym">Sertularia neritina</name>
    <dbReference type="NCBI Taxonomy" id="10212"/>
    <lineage>
        <taxon>Eukaryota</taxon>
        <taxon>Metazoa</taxon>
        <taxon>Spiralia</taxon>
        <taxon>Lophotrochozoa</taxon>
        <taxon>Bryozoa</taxon>
        <taxon>Gymnolaemata</taxon>
        <taxon>Cheilostomatida</taxon>
        <taxon>Flustrina</taxon>
        <taxon>Buguloidea</taxon>
        <taxon>Bugulidae</taxon>
        <taxon>Bugula</taxon>
    </lineage>
</organism>
<dbReference type="InterPro" id="IPR057366">
    <property type="entry name" value="TRPM-like"/>
</dbReference>
<dbReference type="GO" id="GO:0005886">
    <property type="term" value="C:plasma membrane"/>
    <property type="evidence" value="ECO:0007669"/>
    <property type="project" value="TreeGrafter"/>
</dbReference>
<protein>
    <submittedName>
        <fullName evidence="6">TRPM8</fullName>
    </submittedName>
</protein>
<reference evidence="6" key="1">
    <citation type="submission" date="2020-06" db="EMBL/GenBank/DDBJ databases">
        <title>Draft genome of Bugula neritina, a colonial animal packing powerful symbionts and potential medicines.</title>
        <authorList>
            <person name="Rayko M."/>
        </authorList>
    </citation>
    <scope>NUCLEOTIDE SEQUENCE [LARGE SCALE GENOMIC DNA]</scope>
    <source>
        <strain evidence="6">Kwan_BN1</strain>
    </source>
</reference>
<dbReference type="Pfam" id="PF25508">
    <property type="entry name" value="TRPM2"/>
    <property type="match status" value="1"/>
</dbReference>
<proteinExistence type="predicted"/>
<name>A0A7J7KSR6_BUGNE</name>
<dbReference type="AlphaFoldDB" id="A0A7J7KSR6"/>
<evidence type="ECO:0000256" key="4">
    <source>
        <dbReference type="ARBA" id="ARBA00023136"/>
    </source>
</evidence>